<dbReference type="InterPro" id="IPR016181">
    <property type="entry name" value="Acyl_CoA_acyltransferase"/>
</dbReference>
<dbReference type="EMBL" id="JACOPS010000001">
    <property type="protein sequence ID" value="MBC5727128.1"/>
    <property type="molecule type" value="Genomic_DNA"/>
</dbReference>
<keyword evidence="3" id="KW-1185">Reference proteome</keyword>
<gene>
    <name evidence="2" type="ORF">H8R91_01030</name>
</gene>
<dbReference type="Proteomes" id="UP000636755">
    <property type="component" value="Unassembled WGS sequence"/>
</dbReference>
<protein>
    <submittedName>
        <fullName evidence="2">DUF2156 domain-containing protein</fullName>
    </submittedName>
</protein>
<organism evidence="2 3">
    <name type="scientific">Ruminococcus intestinalis</name>
    <dbReference type="NCBI Taxonomy" id="2763066"/>
    <lineage>
        <taxon>Bacteria</taxon>
        <taxon>Bacillati</taxon>
        <taxon>Bacillota</taxon>
        <taxon>Clostridia</taxon>
        <taxon>Eubacteriales</taxon>
        <taxon>Oscillospiraceae</taxon>
        <taxon>Ruminococcus</taxon>
    </lineage>
</organism>
<dbReference type="InterPro" id="IPR016732">
    <property type="entry name" value="UCP018688"/>
</dbReference>
<dbReference type="SUPFAM" id="SSF55729">
    <property type="entry name" value="Acyl-CoA N-acyltransferases (Nat)"/>
    <property type="match status" value="2"/>
</dbReference>
<dbReference type="PANTHER" id="PTHR41373:SF1">
    <property type="entry name" value="PHOSPHATIDYLGLYCEROL LYSYLTRANSFERASE C-TERMINAL DOMAIN-CONTAINING PROTEIN"/>
    <property type="match status" value="1"/>
</dbReference>
<sequence length="298" mass="34918">MLNFKLIEKSDINKFQKYYDNPEGISLTTNILSAYLWRNEYNIKFALYNNCLIKAYFNDDDSVWGYCLPHGEDIKPAVEEIIKDAHERGQKPFIVMLTDAQRVKLETLFPSEFNYEFSPENQEYVYLSEDLINLSGRKFHAKRNHISKFKNCYPDYRFEEITNSNKEDAYKVMLDWCAENEIDIEHYEEKNAIREALDNIEEFKMHGGIVYVKDKAVAMTLGCEISPIAFDICFEKALREYDGIYAVINNEFAKTLSSYKYINREEDMGIEGLKKSKLSYNPIILIARYNATLKNDGN</sequence>
<dbReference type="Pfam" id="PF09924">
    <property type="entry name" value="LPG_synthase_C"/>
    <property type="match status" value="1"/>
</dbReference>
<dbReference type="PIRSF" id="PIRSF018688">
    <property type="entry name" value="UCP018688"/>
    <property type="match status" value="1"/>
</dbReference>
<dbReference type="Gene3D" id="3.40.630.30">
    <property type="match status" value="1"/>
</dbReference>
<dbReference type="RefSeq" id="WP_186934530.1">
    <property type="nucleotide sequence ID" value="NZ_JACOPS010000001.1"/>
</dbReference>
<reference evidence="2 3" key="1">
    <citation type="submission" date="2020-08" db="EMBL/GenBank/DDBJ databases">
        <title>Genome public.</title>
        <authorList>
            <person name="Liu C."/>
            <person name="Sun Q."/>
        </authorList>
    </citation>
    <scope>NUCLEOTIDE SEQUENCE [LARGE SCALE GENOMIC DNA]</scope>
    <source>
        <strain evidence="2 3">NSJ-71</strain>
    </source>
</reference>
<accession>A0ABR7HHY4</accession>
<comment type="caution">
    <text evidence="2">The sequence shown here is derived from an EMBL/GenBank/DDBJ whole genome shotgun (WGS) entry which is preliminary data.</text>
</comment>
<evidence type="ECO:0000313" key="3">
    <source>
        <dbReference type="Proteomes" id="UP000636755"/>
    </source>
</evidence>
<proteinExistence type="predicted"/>
<evidence type="ECO:0000313" key="2">
    <source>
        <dbReference type="EMBL" id="MBC5727128.1"/>
    </source>
</evidence>
<feature type="domain" description="Phosphatidylglycerol lysyltransferase C-terminal" evidence="1">
    <location>
        <begin position="34"/>
        <end position="291"/>
    </location>
</feature>
<name>A0ABR7HHY4_9FIRM</name>
<evidence type="ECO:0000259" key="1">
    <source>
        <dbReference type="Pfam" id="PF09924"/>
    </source>
</evidence>
<dbReference type="InterPro" id="IPR024320">
    <property type="entry name" value="LPG_synthase_C"/>
</dbReference>
<dbReference type="PANTHER" id="PTHR41373">
    <property type="entry name" value="DUF2156 DOMAIN-CONTAINING PROTEIN"/>
    <property type="match status" value="1"/>
</dbReference>